<protein>
    <submittedName>
        <fullName evidence="6">LysR family transcriptional regulator</fullName>
    </submittedName>
</protein>
<dbReference type="EMBL" id="WNXQ01000005">
    <property type="protein sequence ID" value="MWB78540.1"/>
    <property type="molecule type" value="Genomic_DNA"/>
</dbReference>
<keyword evidence="7" id="KW-1185">Reference proteome</keyword>
<evidence type="ECO:0000256" key="3">
    <source>
        <dbReference type="ARBA" id="ARBA00023125"/>
    </source>
</evidence>
<reference evidence="6 7" key="1">
    <citation type="submission" date="2019-11" db="EMBL/GenBank/DDBJ databases">
        <title>Pseudooceanicola pacifica sp. nov., isolated from deep-sea sediment of the Pacific Ocean.</title>
        <authorList>
            <person name="Lyu L."/>
        </authorList>
    </citation>
    <scope>NUCLEOTIDE SEQUENCE [LARGE SCALE GENOMIC DNA]</scope>
    <source>
        <strain evidence="6 7">216_PA32_1</strain>
    </source>
</reference>
<dbReference type="FunFam" id="1.10.10.10:FF:000001">
    <property type="entry name" value="LysR family transcriptional regulator"/>
    <property type="match status" value="1"/>
</dbReference>
<dbReference type="SUPFAM" id="SSF46785">
    <property type="entry name" value="Winged helix' DNA-binding domain"/>
    <property type="match status" value="1"/>
</dbReference>
<evidence type="ECO:0000259" key="5">
    <source>
        <dbReference type="PROSITE" id="PS50931"/>
    </source>
</evidence>
<dbReference type="PANTHER" id="PTHR30419:SF31">
    <property type="entry name" value="BLR3139 PROTEIN"/>
    <property type="match status" value="1"/>
</dbReference>
<evidence type="ECO:0000256" key="4">
    <source>
        <dbReference type="ARBA" id="ARBA00023163"/>
    </source>
</evidence>
<evidence type="ECO:0000313" key="6">
    <source>
        <dbReference type="EMBL" id="MWB78540.1"/>
    </source>
</evidence>
<dbReference type="GO" id="GO:0005829">
    <property type="term" value="C:cytosol"/>
    <property type="evidence" value="ECO:0007669"/>
    <property type="project" value="TreeGrafter"/>
</dbReference>
<dbReference type="InterPro" id="IPR050950">
    <property type="entry name" value="HTH-type_LysR_regulators"/>
</dbReference>
<dbReference type="RefSeq" id="WP_160382756.1">
    <property type="nucleotide sequence ID" value="NZ_WNXQ01000005.1"/>
</dbReference>
<dbReference type="InterPro" id="IPR000847">
    <property type="entry name" value="LysR_HTH_N"/>
</dbReference>
<name>A0A844WEQ2_9RHOB</name>
<gene>
    <name evidence="6" type="ORF">GLS40_10925</name>
</gene>
<evidence type="ECO:0000313" key="7">
    <source>
        <dbReference type="Proteomes" id="UP000443843"/>
    </source>
</evidence>
<dbReference type="Gene3D" id="1.10.10.10">
    <property type="entry name" value="Winged helix-like DNA-binding domain superfamily/Winged helix DNA-binding domain"/>
    <property type="match status" value="1"/>
</dbReference>
<dbReference type="Gene3D" id="3.40.190.290">
    <property type="match status" value="1"/>
</dbReference>
<dbReference type="InterPro" id="IPR036390">
    <property type="entry name" value="WH_DNA-bd_sf"/>
</dbReference>
<dbReference type="GO" id="GO:0003700">
    <property type="term" value="F:DNA-binding transcription factor activity"/>
    <property type="evidence" value="ECO:0007669"/>
    <property type="project" value="InterPro"/>
</dbReference>
<dbReference type="Proteomes" id="UP000443843">
    <property type="component" value="Unassembled WGS sequence"/>
</dbReference>
<dbReference type="SUPFAM" id="SSF53850">
    <property type="entry name" value="Periplasmic binding protein-like II"/>
    <property type="match status" value="1"/>
</dbReference>
<dbReference type="InterPro" id="IPR036388">
    <property type="entry name" value="WH-like_DNA-bd_sf"/>
</dbReference>
<dbReference type="PANTHER" id="PTHR30419">
    <property type="entry name" value="HTH-TYPE TRANSCRIPTIONAL REGULATOR YBHD"/>
    <property type="match status" value="1"/>
</dbReference>
<dbReference type="Pfam" id="PF03466">
    <property type="entry name" value="LysR_substrate"/>
    <property type="match status" value="1"/>
</dbReference>
<keyword evidence="4" id="KW-0804">Transcription</keyword>
<dbReference type="PROSITE" id="PS50931">
    <property type="entry name" value="HTH_LYSR"/>
    <property type="match status" value="1"/>
</dbReference>
<dbReference type="CDD" id="cd05466">
    <property type="entry name" value="PBP2_LTTR_substrate"/>
    <property type="match status" value="1"/>
</dbReference>
<dbReference type="Pfam" id="PF00126">
    <property type="entry name" value="HTH_1"/>
    <property type="match status" value="1"/>
</dbReference>
<keyword evidence="3" id="KW-0238">DNA-binding</keyword>
<accession>A0A844WEQ2</accession>
<dbReference type="PRINTS" id="PR00039">
    <property type="entry name" value="HTHLYSR"/>
</dbReference>
<organism evidence="6 7">
    <name type="scientific">Pseudooceanicola pacificus</name>
    <dbReference type="NCBI Taxonomy" id="2676438"/>
    <lineage>
        <taxon>Bacteria</taxon>
        <taxon>Pseudomonadati</taxon>
        <taxon>Pseudomonadota</taxon>
        <taxon>Alphaproteobacteria</taxon>
        <taxon>Rhodobacterales</taxon>
        <taxon>Paracoccaceae</taxon>
        <taxon>Pseudooceanicola</taxon>
    </lineage>
</organism>
<dbReference type="InterPro" id="IPR005119">
    <property type="entry name" value="LysR_subst-bd"/>
</dbReference>
<dbReference type="AlphaFoldDB" id="A0A844WEQ2"/>
<comment type="caution">
    <text evidence="6">The sequence shown here is derived from an EMBL/GenBank/DDBJ whole genome shotgun (WGS) entry which is preliminary data.</text>
</comment>
<comment type="similarity">
    <text evidence="1">Belongs to the LysR transcriptional regulatory family.</text>
</comment>
<feature type="domain" description="HTH lysR-type" evidence="5">
    <location>
        <begin position="1"/>
        <end position="57"/>
    </location>
</feature>
<evidence type="ECO:0000256" key="1">
    <source>
        <dbReference type="ARBA" id="ARBA00009437"/>
    </source>
</evidence>
<evidence type="ECO:0000256" key="2">
    <source>
        <dbReference type="ARBA" id="ARBA00023015"/>
    </source>
</evidence>
<keyword evidence="2" id="KW-0805">Transcription regulation</keyword>
<proteinExistence type="inferred from homology"/>
<sequence length="297" mass="31852">MIDKLEMLIALAREEHFGRAAETLGITQPTLSAGIKQLESQLGVQLVRRGSRYGGLTDEGVRTLERARRIVGEARALRDEMRAVHRGLSGTLRLAVVPTALSEAARLTATFGAAHPEVRLIVLSRSSTEILAMIENLEADAGVTYLDNEPLGRVLSVPLYREEYCVVCGSGAALAARESVDWGDLGGVPLCLLTPEMQNRRIVNQKLIEAGVAPEARIESNSTVVLMSHVERGGWVTVLPRQLAEFLARGRGVSVVPLRDGGAPHAVGLIAPWRAPQTPLVEALIEAGRGLAGVSAR</sequence>
<dbReference type="GO" id="GO:0003677">
    <property type="term" value="F:DNA binding"/>
    <property type="evidence" value="ECO:0007669"/>
    <property type="project" value="UniProtKB-KW"/>
</dbReference>